<protein>
    <submittedName>
        <fullName evidence="2">Uncharacterized protein</fullName>
    </submittedName>
</protein>
<reference evidence="2 3" key="1">
    <citation type="journal article" date="2024" name="J Genomics">
        <title>Draft genome sequencing and assembly of Favolaschia claudopus CIRM-BRFM 2984 isolated from oak limbs.</title>
        <authorList>
            <person name="Navarro D."/>
            <person name="Drula E."/>
            <person name="Chaduli D."/>
            <person name="Cazenave R."/>
            <person name="Ahrendt S."/>
            <person name="Wang J."/>
            <person name="Lipzen A."/>
            <person name="Daum C."/>
            <person name="Barry K."/>
            <person name="Grigoriev I.V."/>
            <person name="Favel A."/>
            <person name="Rosso M.N."/>
            <person name="Martin F."/>
        </authorList>
    </citation>
    <scope>NUCLEOTIDE SEQUENCE [LARGE SCALE GENOMIC DNA]</scope>
    <source>
        <strain evidence="2 3">CIRM-BRFM 2984</strain>
    </source>
</reference>
<proteinExistence type="predicted"/>
<gene>
    <name evidence="2" type="ORF">R3P38DRAFT_3263164</name>
</gene>
<name>A0AAW0CAV7_9AGAR</name>
<dbReference type="EMBL" id="JAWWNJ010000019">
    <property type="protein sequence ID" value="KAK7035652.1"/>
    <property type="molecule type" value="Genomic_DNA"/>
</dbReference>
<dbReference type="Proteomes" id="UP001362999">
    <property type="component" value="Unassembled WGS sequence"/>
</dbReference>
<comment type="caution">
    <text evidence="2">The sequence shown here is derived from an EMBL/GenBank/DDBJ whole genome shotgun (WGS) entry which is preliminary data.</text>
</comment>
<sequence length="225" mass="24752">MHRCPSFWCIELQPQTDSHPTSSQRTSTLLGTLDHNTSESRRLLHGYAQAQLQVPKEYRRRHCRSPRPRNHPESPPTTGSTTSKIYASPFSRPQPNTLGVCLKAPSSPQAPPLILPSSYFWTPTFVPLRVYEFGKKELGFGPDAAASAVHPLPLSPCRSLHTHHPATSTIIPSYPTWLASCWYITTALLTSSSGLPAVLPAPALLICLFALSLSIDMTSEENGEQ</sequence>
<evidence type="ECO:0000313" key="2">
    <source>
        <dbReference type="EMBL" id="KAK7035652.1"/>
    </source>
</evidence>
<accession>A0AAW0CAV7</accession>
<organism evidence="2 3">
    <name type="scientific">Favolaschia claudopus</name>
    <dbReference type="NCBI Taxonomy" id="2862362"/>
    <lineage>
        <taxon>Eukaryota</taxon>
        <taxon>Fungi</taxon>
        <taxon>Dikarya</taxon>
        <taxon>Basidiomycota</taxon>
        <taxon>Agaricomycotina</taxon>
        <taxon>Agaricomycetes</taxon>
        <taxon>Agaricomycetidae</taxon>
        <taxon>Agaricales</taxon>
        <taxon>Marasmiineae</taxon>
        <taxon>Mycenaceae</taxon>
        <taxon>Favolaschia</taxon>
    </lineage>
</organism>
<evidence type="ECO:0000313" key="3">
    <source>
        <dbReference type="Proteomes" id="UP001362999"/>
    </source>
</evidence>
<keyword evidence="3" id="KW-1185">Reference proteome</keyword>
<dbReference type="AlphaFoldDB" id="A0AAW0CAV7"/>
<evidence type="ECO:0000256" key="1">
    <source>
        <dbReference type="SAM" id="MobiDB-lite"/>
    </source>
</evidence>
<feature type="region of interest" description="Disordered" evidence="1">
    <location>
        <begin position="55"/>
        <end position="89"/>
    </location>
</feature>
<feature type="compositionally biased region" description="Basic residues" evidence="1">
    <location>
        <begin position="58"/>
        <end position="69"/>
    </location>
</feature>